<accession>A0A0W0WFJ3</accession>
<gene>
    <name evidence="1" type="ORF">Lmac_0398</name>
</gene>
<organism evidence="1 2">
    <name type="scientific">Legionella maceachernii</name>
    <dbReference type="NCBI Taxonomy" id="466"/>
    <lineage>
        <taxon>Bacteria</taxon>
        <taxon>Pseudomonadati</taxon>
        <taxon>Pseudomonadota</taxon>
        <taxon>Gammaproteobacteria</taxon>
        <taxon>Legionellales</taxon>
        <taxon>Legionellaceae</taxon>
        <taxon>Legionella</taxon>
    </lineage>
</organism>
<dbReference type="Proteomes" id="UP000054908">
    <property type="component" value="Unassembled WGS sequence"/>
</dbReference>
<proteinExistence type="predicted"/>
<reference evidence="1 2" key="1">
    <citation type="submission" date="2015-11" db="EMBL/GenBank/DDBJ databases">
        <title>Genomic analysis of 38 Legionella species identifies large and diverse effector repertoires.</title>
        <authorList>
            <person name="Burstein D."/>
            <person name="Amaro F."/>
            <person name="Zusman T."/>
            <person name="Lifshitz Z."/>
            <person name="Cohen O."/>
            <person name="Gilbert J.A."/>
            <person name="Pupko T."/>
            <person name="Shuman H.A."/>
            <person name="Segal G."/>
        </authorList>
    </citation>
    <scope>NUCLEOTIDE SEQUENCE [LARGE SCALE GENOMIC DNA]</scope>
    <source>
        <strain evidence="1 2">PX-1-G2-E2</strain>
    </source>
</reference>
<keyword evidence="2" id="KW-1185">Reference proteome</keyword>
<dbReference type="AlphaFoldDB" id="A0A0W0WFJ3"/>
<protein>
    <recommendedName>
        <fullName evidence="3">HTH cro/C1-type domain-containing protein</fullName>
    </recommendedName>
</protein>
<evidence type="ECO:0000313" key="2">
    <source>
        <dbReference type="Proteomes" id="UP000054908"/>
    </source>
</evidence>
<comment type="caution">
    <text evidence="1">The sequence shown here is derived from an EMBL/GenBank/DDBJ whole genome shotgun (WGS) entry which is preliminary data.</text>
</comment>
<evidence type="ECO:0008006" key="3">
    <source>
        <dbReference type="Google" id="ProtNLM"/>
    </source>
</evidence>
<dbReference type="EMBL" id="LNYL01000009">
    <property type="protein sequence ID" value="KTD31095.1"/>
    <property type="molecule type" value="Genomic_DNA"/>
</dbReference>
<dbReference type="OrthoDB" id="5640921at2"/>
<name>A0A0W0WFJ3_9GAMM</name>
<dbReference type="RefSeq" id="WP_058451225.1">
    <property type="nucleotide sequence ID" value="NZ_CAAAIB010000006.1"/>
</dbReference>
<dbReference type="PATRIC" id="fig|466.6.peg.425"/>
<sequence>MSNKQLSERLNRELDAIGVPGLIGERIQVCSKLFRLPKFKAEALLNGVAVDPKSMEKVADELEVSVDWLLGNKKEKKEKH</sequence>
<evidence type="ECO:0000313" key="1">
    <source>
        <dbReference type="EMBL" id="KTD31095.1"/>
    </source>
</evidence>